<feature type="compositionally biased region" description="Basic residues" evidence="1">
    <location>
        <begin position="10"/>
        <end position="26"/>
    </location>
</feature>
<organism evidence="2 3">
    <name type="scientific">Eragrostis curvula</name>
    <name type="common">weeping love grass</name>
    <dbReference type="NCBI Taxonomy" id="38414"/>
    <lineage>
        <taxon>Eukaryota</taxon>
        <taxon>Viridiplantae</taxon>
        <taxon>Streptophyta</taxon>
        <taxon>Embryophyta</taxon>
        <taxon>Tracheophyta</taxon>
        <taxon>Spermatophyta</taxon>
        <taxon>Magnoliopsida</taxon>
        <taxon>Liliopsida</taxon>
        <taxon>Poales</taxon>
        <taxon>Poaceae</taxon>
        <taxon>PACMAD clade</taxon>
        <taxon>Chloridoideae</taxon>
        <taxon>Eragrostideae</taxon>
        <taxon>Eragrostidinae</taxon>
        <taxon>Eragrostis</taxon>
    </lineage>
</organism>
<comment type="caution">
    <text evidence="2">The sequence shown here is derived from an EMBL/GenBank/DDBJ whole genome shotgun (WGS) entry which is preliminary data.</text>
</comment>
<evidence type="ECO:0000313" key="2">
    <source>
        <dbReference type="EMBL" id="TVU12517.1"/>
    </source>
</evidence>
<dbReference type="Gramene" id="TVU12517">
    <property type="protein sequence ID" value="TVU12517"/>
    <property type="gene ID" value="EJB05_46168"/>
</dbReference>
<name>A0A5J9TMS2_9POAL</name>
<evidence type="ECO:0000256" key="1">
    <source>
        <dbReference type="SAM" id="MobiDB-lite"/>
    </source>
</evidence>
<reference evidence="2 3" key="1">
    <citation type="journal article" date="2019" name="Sci. Rep.">
        <title>A high-quality genome of Eragrostis curvula grass provides insights into Poaceae evolution and supports new strategies to enhance forage quality.</title>
        <authorList>
            <person name="Carballo J."/>
            <person name="Santos B.A.C.M."/>
            <person name="Zappacosta D."/>
            <person name="Garbus I."/>
            <person name="Selva J.P."/>
            <person name="Gallo C.A."/>
            <person name="Diaz A."/>
            <person name="Albertini E."/>
            <person name="Caccamo M."/>
            <person name="Echenique V."/>
        </authorList>
    </citation>
    <scope>NUCLEOTIDE SEQUENCE [LARGE SCALE GENOMIC DNA]</scope>
    <source>
        <strain evidence="3">cv. Victoria</strain>
        <tissue evidence="2">Leaf</tissue>
    </source>
</reference>
<proteinExistence type="predicted"/>
<gene>
    <name evidence="2" type="ORF">EJB05_46168</name>
</gene>
<protein>
    <submittedName>
        <fullName evidence="2">Uncharacterized protein</fullName>
    </submittedName>
</protein>
<dbReference type="AlphaFoldDB" id="A0A5J9TMS2"/>
<sequence>MANPKPLSPCRRHLASCRPSPLHHHPAPRCRYSLSLAPLPLRTKPLDLAPPSNPTTLDR</sequence>
<keyword evidence="3" id="KW-1185">Reference proteome</keyword>
<evidence type="ECO:0000313" key="3">
    <source>
        <dbReference type="Proteomes" id="UP000324897"/>
    </source>
</evidence>
<accession>A0A5J9TMS2</accession>
<dbReference type="Proteomes" id="UP000324897">
    <property type="component" value="Chromosome 3"/>
</dbReference>
<feature type="region of interest" description="Disordered" evidence="1">
    <location>
        <begin position="1"/>
        <end position="26"/>
    </location>
</feature>
<dbReference type="EMBL" id="RWGY01000039">
    <property type="protein sequence ID" value="TVU12517.1"/>
    <property type="molecule type" value="Genomic_DNA"/>
</dbReference>